<feature type="domain" description="Roc" evidence="5">
    <location>
        <begin position="10"/>
        <end position="352"/>
    </location>
</feature>
<gene>
    <name evidence="6" type="ORF">PLOB_00043049</name>
</gene>
<keyword evidence="3" id="KW-0342">GTP-binding</keyword>
<feature type="non-terminal residue" evidence="6">
    <location>
        <position position="377"/>
    </location>
</feature>
<accession>A0ABN8MYP7</accession>
<proteinExistence type="predicted"/>
<protein>
    <recommendedName>
        <fullName evidence="5">Roc domain-containing protein</fullName>
    </recommendedName>
</protein>
<dbReference type="PROSITE" id="PS51424">
    <property type="entry name" value="ROC"/>
    <property type="match status" value="1"/>
</dbReference>
<comment type="caution">
    <text evidence="6">The sequence shown here is derived from an EMBL/GenBank/DDBJ whole genome shotgun (WGS) entry which is preliminary data.</text>
</comment>
<keyword evidence="2" id="KW-0547">Nucleotide-binding</keyword>
<name>A0ABN8MYP7_9CNID</name>
<dbReference type="SUPFAM" id="SSF52540">
    <property type="entry name" value="P-loop containing nucleoside triphosphate hydrolases"/>
    <property type="match status" value="1"/>
</dbReference>
<evidence type="ECO:0000256" key="4">
    <source>
        <dbReference type="SAM" id="MobiDB-lite"/>
    </source>
</evidence>
<feature type="non-terminal residue" evidence="6">
    <location>
        <position position="1"/>
    </location>
</feature>
<feature type="compositionally biased region" description="Basic and acidic residues" evidence="4">
    <location>
        <begin position="107"/>
        <end position="116"/>
    </location>
</feature>
<dbReference type="Pfam" id="PF08477">
    <property type="entry name" value="Roc"/>
    <property type="match status" value="1"/>
</dbReference>
<evidence type="ECO:0000259" key="5">
    <source>
        <dbReference type="PROSITE" id="PS51424"/>
    </source>
</evidence>
<keyword evidence="7" id="KW-1185">Reference proteome</keyword>
<evidence type="ECO:0000256" key="1">
    <source>
        <dbReference type="ARBA" id="ARBA00022737"/>
    </source>
</evidence>
<dbReference type="EMBL" id="CALNXK010000007">
    <property type="protein sequence ID" value="CAH3038986.1"/>
    <property type="molecule type" value="Genomic_DNA"/>
</dbReference>
<keyword evidence="1" id="KW-0677">Repeat</keyword>
<sequence>AFHRALETGGSTYDKRVKILLVGQDRVGKTSLAKALRGEPFDEAECSTDGVQMIPAVKNAGTGAWRNPASVEHTTVFDHKVAAKTAENLLRTHSEQPATNQPTETSIRSEAKKPPEKPTGVASKQTGQLSIGDAVYLLLMMSGRNLSNLLSAILSTNSYFEKSCRKKEVASLLEENLAKNEFHPDEKIWPEIWDFAGQDIYRAIHPIFMSTEDIYLLVFDLTKELSEKAVCRVNVGQKEHVVTARDDEDTNLDHLLRWMGLIHSLVKGNQKDEEGFLYPPVILVGTHADGVESPIKKMELVIEKCKRVICKESYLPHIRGCLSIDNTKAGKSVDQEEIENLRAKILEVADKMPHTKKLIPLQWHRVEKEIIQPKWQR</sequence>
<evidence type="ECO:0000313" key="7">
    <source>
        <dbReference type="Proteomes" id="UP001159405"/>
    </source>
</evidence>
<feature type="region of interest" description="Disordered" evidence="4">
    <location>
        <begin position="90"/>
        <end position="125"/>
    </location>
</feature>
<dbReference type="PANTHER" id="PTHR24073">
    <property type="entry name" value="DRAB5-RELATED"/>
    <property type="match status" value="1"/>
</dbReference>
<evidence type="ECO:0000256" key="2">
    <source>
        <dbReference type="ARBA" id="ARBA00022741"/>
    </source>
</evidence>
<evidence type="ECO:0000256" key="3">
    <source>
        <dbReference type="ARBA" id="ARBA00023134"/>
    </source>
</evidence>
<dbReference type="Gene3D" id="3.30.70.1390">
    <property type="entry name" value="ROC domain from the Parkinson's disease-associated leucine-rich repeat kinase 2"/>
    <property type="match status" value="1"/>
</dbReference>
<dbReference type="InterPro" id="IPR027417">
    <property type="entry name" value="P-loop_NTPase"/>
</dbReference>
<dbReference type="Proteomes" id="UP001159405">
    <property type="component" value="Unassembled WGS sequence"/>
</dbReference>
<dbReference type="Gene3D" id="3.40.50.300">
    <property type="entry name" value="P-loop containing nucleotide triphosphate hydrolases"/>
    <property type="match status" value="2"/>
</dbReference>
<feature type="compositionally biased region" description="Polar residues" evidence="4">
    <location>
        <begin position="95"/>
        <end position="106"/>
    </location>
</feature>
<organism evidence="6 7">
    <name type="scientific">Porites lobata</name>
    <dbReference type="NCBI Taxonomy" id="104759"/>
    <lineage>
        <taxon>Eukaryota</taxon>
        <taxon>Metazoa</taxon>
        <taxon>Cnidaria</taxon>
        <taxon>Anthozoa</taxon>
        <taxon>Hexacorallia</taxon>
        <taxon>Scleractinia</taxon>
        <taxon>Fungiina</taxon>
        <taxon>Poritidae</taxon>
        <taxon>Porites</taxon>
    </lineage>
</organism>
<evidence type="ECO:0000313" key="6">
    <source>
        <dbReference type="EMBL" id="CAH3038986.1"/>
    </source>
</evidence>
<dbReference type="InterPro" id="IPR020859">
    <property type="entry name" value="ROC"/>
</dbReference>
<reference evidence="6 7" key="1">
    <citation type="submission" date="2022-05" db="EMBL/GenBank/DDBJ databases">
        <authorList>
            <consortium name="Genoscope - CEA"/>
            <person name="William W."/>
        </authorList>
    </citation>
    <scope>NUCLEOTIDE SEQUENCE [LARGE SCALE GENOMIC DNA]</scope>
</reference>